<sequence>MSEISLILGGVIVSTFIGFLALGTVLSSAWDYFIRFRHDKIRFKVIVSVCVLLCIGETIFSAHWGYSWGVTHYGVWSSFFSEFIVMIMAAGSITFIVQWVYAWRLWVISLQRNVWLPSLVAFLATVTYSITIWRISIIWVVSGTQQLTSEFLSITDMLISSGLFYYLDIKLRTGQIKTYFRRLRAIILRTVECNLWSLLSQVGMAILFARSLGFYYLIFMTTIGKVYTFSLIVSLNARSHSNPSVSRHGDPNDLSLSATLEGRLELNQTLEAPGNSEFLE</sequence>
<evidence type="ECO:0000259" key="2">
    <source>
        <dbReference type="Pfam" id="PF20152"/>
    </source>
</evidence>
<accession>A0A4S8KKS2</accession>
<organism evidence="3 4">
    <name type="scientific">Dendrothele bispora (strain CBS 962.96)</name>
    <dbReference type="NCBI Taxonomy" id="1314807"/>
    <lineage>
        <taxon>Eukaryota</taxon>
        <taxon>Fungi</taxon>
        <taxon>Dikarya</taxon>
        <taxon>Basidiomycota</taxon>
        <taxon>Agaricomycotina</taxon>
        <taxon>Agaricomycetes</taxon>
        <taxon>Agaricomycetidae</taxon>
        <taxon>Agaricales</taxon>
        <taxon>Agaricales incertae sedis</taxon>
        <taxon>Dendrothele</taxon>
    </lineage>
</organism>
<gene>
    <name evidence="3" type="ORF">K435DRAFT_903901</name>
</gene>
<feature type="transmembrane region" description="Helical" evidence="1">
    <location>
        <begin position="214"/>
        <end position="237"/>
    </location>
</feature>
<dbReference type="OrthoDB" id="2907833at2759"/>
<protein>
    <recommendedName>
        <fullName evidence="2">DUF6534 domain-containing protein</fullName>
    </recommendedName>
</protein>
<proteinExistence type="predicted"/>
<feature type="transmembrane region" description="Helical" evidence="1">
    <location>
        <begin position="114"/>
        <end position="141"/>
    </location>
</feature>
<dbReference type="InterPro" id="IPR045339">
    <property type="entry name" value="DUF6534"/>
</dbReference>
<evidence type="ECO:0000256" key="1">
    <source>
        <dbReference type="SAM" id="Phobius"/>
    </source>
</evidence>
<keyword evidence="4" id="KW-1185">Reference proteome</keyword>
<keyword evidence="1" id="KW-0472">Membrane</keyword>
<dbReference type="EMBL" id="ML181202">
    <property type="protein sequence ID" value="THU76082.1"/>
    <property type="molecule type" value="Genomic_DNA"/>
</dbReference>
<dbReference type="PANTHER" id="PTHR40465:SF1">
    <property type="entry name" value="DUF6534 DOMAIN-CONTAINING PROTEIN"/>
    <property type="match status" value="1"/>
</dbReference>
<reference evidence="3 4" key="1">
    <citation type="journal article" date="2019" name="Nat. Ecol. Evol.">
        <title>Megaphylogeny resolves global patterns of mushroom evolution.</title>
        <authorList>
            <person name="Varga T."/>
            <person name="Krizsan K."/>
            <person name="Foldi C."/>
            <person name="Dima B."/>
            <person name="Sanchez-Garcia M."/>
            <person name="Sanchez-Ramirez S."/>
            <person name="Szollosi G.J."/>
            <person name="Szarkandi J.G."/>
            <person name="Papp V."/>
            <person name="Albert L."/>
            <person name="Andreopoulos W."/>
            <person name="Angelini C."/>
            <person name="Antonin V."/>
            <person name="Barry K.W."/>
            <person name="Bougher N.L."/>
            <person name="Buchanan P."/>
            <person name="Buyck B."/>
            <person name="Bense V."/>
            <person name="Catcheside P."/>
            <person name="Chovatia M."/>
            <person name="Cooper J."/>
            <person name="Damon W."/>
            <person name="Desjardin D."/>
            <person name="Finy P."/>
            <person name="Geml J."/>
            <person name="Haridas S."/>
            <person name="Hughes K."/>
            <person name="Justo A."/>
            <person name="Karasinski D."/>
            <person name="Kautmanova I."/>
            <person name="Kiss B."/>
            <person name="Kocsube S."/>
            <person name="Kotiranta H."/>
            <person name="LaButti K.M."/>
            <person name="Lechner B.E."/>
            <person name="Liimatainen K."/>
            <person name="Lipzen A."/>
            <person name="Lukacs Z."/>
            <person name="Mihaltcheva S."/>
            <person name="Morgado L.N."/>
            <person name="Niskanen T."/>
            <person name="Noordeloos M.E."/>
            <person name="Ohm R.A."/>
            <person name="Ortiz-Santana B."/>
            <person name="Ovrebo C."/>
            <person name="Racz N."/>
            <person name="Riley R."/>
            <person name="Savchenko A."/>
            <person name="Shiryaev A."/>
            <person name="Soop K."/>
            <person name="Spirin V."/>
            <person name="Szebenyi C."/>
            <person name="Tomsovsky M."/>
            <person name="Tulloss R.E."/>
            <person name="Uehling J."/>
            <person name="Grigoriev I.V."/>
            <person name="Vagvolgyi C."/>
            <person name="Papp T."/>
            <person name="Martin F.M."/>
            <person name="Miettinen O."/>
            <person name="Hibbett D.S."/>
            <person name="Nagy L.G."/>
        </authorList>
    </citation>
    <scope>NUCLEOTIDE SEQUENCE [LARGE SCALE GENOMIC DNA]</scope>
    <source>
        <strain evidence="3 4">CBS 962.96</strain>
    </source>
</reference>
<feature type="transmembrane region" description="Helical" evidence="1">
    <location>
        <begin position="6"/>
        <end position="33"/>
    </location>
</feature>
<feature type="transmembrane region" description="Helical" evidence="1">
    <location>
        <begin position="45"/>
        <end position="66"/>
    </location>
</feature>
<dbReference type="Proteomes" id="UP000297245">
    <property type="component" value="Unassembled WGS sequence"/>
</dbReference>
<keyword evidence="1" id="KW-1133">Transmembrane helix</keyword>
<evidence type="ECO:0000313" key="3">
    <source>
        <dbReference type="EMBL" id="THU76082.1"/>
    </source>
</evidence>
<feature type="transmembrane region" description="Helical" evidence="1">
    <location>
        <begin position="147"/>
        <end position="167"/>
    </location>
</feature>
<evidence type="ECO:0000313" key="4">
    <source>
        <dbReference type="Proteomes" id="UP000297245"/>
    </source>
</evidence>
<dbReference type="Pfam" id="PF20152">
    <property type="entry name" value="DUF6534"/>
    <property type="match status" value="1"/>
</dbReference>
<dbReference type="PANTHER" id="PTHR40465">
    <property type="entry name" value="CHROMOSOME 1, WHOLE GENOME SHOTGUN SEQUENCE"/>
    <property type="match status" value="1"/>
</dbReference>
<dbReference type="AlphaFoldDB" id="A0A4S8KKS2"/>
<feature type="domain" description="DUF6534" evidence="2">
    <location>
        <begin position="154"/>
        <end position="240"/>
    </location>
</feature>
<feature type="transmembrane region" description="Helical" evidence="1">
    <location>
        <begin position="78"/>
        <end position="102"/>
    </location>
</feature>
<keyword evidence="1" id="KW-0812">Transmembrane</keyword>
<name>A0A4S8KKS2_DENBC</name>
<feature type="transmembrane region" description="Helical" evidence="1">
    <location>
        <begin position="187"/>
        <end position="208"/>
    </location>
</feature>